<gene>
    <name evidence="1" type="ORF">SAMN05216360_105135</name>
</gene>
<keyword evidence="2" id="KW-1185">Reference proteome</keyword>
<evidence type="ECO:0000313" key="2">
    <source>
        <dbReference type="Proteomes" id="UP000198704"/>
    </source>
</evidence>
<organism evidence="1 2">
    <name type="scientific">Methylobacterium phyllostachyos</name>
    <dbReference type="NCBI Taxonomy" id="582672"/>
    <lineage>
        <taxon>Bacteria</taxon>
        <taxon>Pseudomonadati</taxon>
        <taxon>Pseudomonadota</taxon>
        <taxon>Alphaproteobacteria</taxon>
        <taxon>Hyphomicrobiales</taxon>
        <taxon>Methylobacteriaceae</taxon>
        <taxon>Methylobacterium</taxon>
    </lineage>
</organism>
<protein>
    <submittedName>
        <fullName evidence="1">Uncharacterized protein</fullName>
    </submittedName>
</protein>
<accession>A0A1G9Y3Q2</accession>
<proteinExistence type="predicted"/>
<dbReference type="Proteomes" id="UP000198704">
    <property type="component" value="Unassembled WGS sequence"/>
</dbReference>
<reference evidence="2" key="1">
    <citation type="submission" date="2016-10" db="EMBL/GenBank/DDBJ databases">
        <authorList>
            <person name="Varghese N."/>
            <person name="Submissions S."/>
        </authorList>
    </citation>
    <scope>NUCLEOTIDE SEQUENCE [LARGE SCALE GENOMIC DNA]</scope>
    <source>
        <strain evidence="2">BL47</strain>
    </source>
</reference>
<evidence type="ECO:0000313" key="1">
    <source>
        <dbReference type="EMBL" id="SDN03075.1"/>
    </source>
</evidence>
<dbReference type="AlphaFoldDB" id="A0A1G9Y3Q2"/>
<dbReference type="STRING" id="582672.SAMN05216360_105135"/>
<sequence>MTSPRACRGAEAYPVQGQALHEQALAWLNKLIITMKRHATLNEADRHLIATVFEQVKARFAEKFATTGWRAHKRFLENHDALPLGRRRL</sequence>
<dbReference type="EMBL" id="FNHS01000005">
    <property type="protein sequence ID" value="SDN03075.1"/>
    <property type="molecule type" value="Genomic_DNA"/>
</dbReference>
<name>A0A1G9Y3Q2_9HYPH</name>